<organism evidence="4 5">
    <name type="scientific">Sphingomonas hengshuiensis</name>
    <dbReference type="NCBI Taxonomy" id="1609977"/>
    <lineage>
        <taxon>Bacteria</taxon>
        <taxon>Pseudomonadati</taxon>
        <taxon>Pseudomonadota</taxon>
        <taxon>Alphaproteobacteria</taxon>
        <taxon>Sphingomonadales</taxon>
        <taxon>Sphingomonadaceae</taxon>
        <taxon>Sphingomonas</taxon>
    </lineage>
</organism>
<dbReference type="InterPro" id="IPR016181">
    <property type="entry name" value="Acyl_CoA_acyltransferase"/>
</dbReference>
<dbReference type="PANTHER" id="PTHR43877">
    <property type="entry name" value="AMINOALKYLPHOSPHONATE N-ACETYLTRANSFERASE-RELATED-RELATED"/>
    <property type="match status" value="1"/>
</dbReference>
<dbReference type="PROSITE" id="PS51186">
    <property type="entry name" value="GNAT"/>
    <property type="match status" value="1"/>
</dbReference>
<gene>
    <name evidence="4" type="ORF">DI632_06460</name>
</gene>
<keyword evidence="2" id="KW-0012">Acyltransferase</keyword>
<dbReference type="PANTHER" id="PTHR43877:SF1">
    <property type="entry name" value="ACETYLTRANSFERASE"/>
    <property type="match status" value="1"/>
</dbReference>
<accession>A0A2W5B5T1</accession>
<evidence type="ECO:0000259" key="3">
    <source>
        <dbReference type="PROSITE" id="PS51186"/>
    </source>
</evidence>
<comment type="caution">
    <text evidence="4">The sequence shown here is derived from an EMBL/GenBank/DDBJ whole genome shotgun (WGS) entry which is preliminary data.</text>
</comment>
<name>A0A2W5B5T1_9SPHN</name>
<evidence type="ECO:0000313" key="4">
    <source>
        <dbReference type="EMBL" id="PZO78595.1"/>
    </source>
</evidence>
<evidence type="ECO:0000256" key="1">
    <source>
        <dbReference type="ARBA" id="ARBA00022679"/>
    </source>
</evidence>
<dbReference type="GO" id="GO:0016747">
    <property type="term" value="F:acyltransferase activity, transferring groups other than amino-acyl groups"/>
    <property type="evidence" value="ECO:0007669"/>
    <property type="project" value="InterPro"/>
</dbReference>
<dbReference type="Proteomes" id="UP000248614">
    <property type="component" value="Unassembled WGS sequence"/>
</dbReference>
<dbReference type="SUPFAM" id="SSF55729">
    <property type="entry name" value="Acyl-CoA N-acyltransferases (Nat)"/>
    <property type="match status" value="1"/>
</dbReference>
<proteinExistence type="predicted"/>
<dbReference type="InterPro" id="IPR050832">
    <property type="entry name" value="Bact_Acetyltransf"/>
</dbReference>
<keyword evidence="1 4" id="KW-0808">Transferase</keyword>
<dbReference type="Gene3D" id="3.40.630.30">
    <property type="match status" value="1"/>
</dbReference>
<protein>
    <submittedName>
        <fullName evidence="4">GNAT family N-acetyltransferase</fullName>
    </submittedName>
</protein>
<dbReference type="AlphaFoldDB" id="A0A2W5B5T1"/>
<feature type="domain" description="N-acetyltransferase" evidence="3">
    <location>
        <begin position="2"/>
        <end position="147"/>
    </location>
</feature>
<dbReference type="EMBL" id="QFNF01000011">
    <property type="protein sequence ID" value="PZO78595.1"/>
    <property type="molecule type" value="Genomic_DNA"/>
</dbReference>
<evidence type="ECO:0000256" key="2">
    <source>
        <dbReference type="ARBA" id="ARBA00023315"/>
    </source>
</evidence>
<dbReference type="InterPro" id="IPR000182">
    <property type="entry name" value="GNAT_dom"/>
</dbReference>
<dbReference type="CDD" id="cd04301">
    <property type="entry name" value="NAT_SF"/>
    <property type="match status" value="1"/>
</dbReference>
<dbReference type="Pfam" id="PF13527">
    <property type="entry name" value="Acetyltransf_9"/>
    <property type="match status" value="1"/>
</dbReference>
<sequence length="171" mass="17426">MSIIRAATGADAPAVDGLLRACFPRDGEARLVQQLAIDGDLVLVLVAEEAGAVVGMIAASRMHVTADTREVAAVAIAPLAVDRSVRGEGVGEALVAAAIAHLRGAGVELAFVLGDPAYYGRFGFEAATARGFDSPYASENFLGIRLNDGPCVHTPGAASHARAFAALGEDA</sequence>
<reference evidence="4 5" key="1">
    <citation type="submission" date="2017-08" db="EMBL/GenBank/DDBJ databases">
        <title>Infants hospitalized years apart are colonized by the same room-sourced microbial strains.</title>
        <authorList>
            <person name="Brooks B."/>
            <person name="Olm M.R."/>
            <person name="Firek B.A."/>
            <person name="Baker R."/>
            <person name="Thomas B.C."/>
            <person name="Morowitz M.J."/>
            <person name="Banfield J.F."/>
        </authorList>
    </citation>
    <scope>NUCLEOTIDE SEQUENCE [LARGE SCALE GENOMIC DNA]</scope>
    <source>
        <strain evidence="4">S2_018_000_R3_110</strain>
    </source>
</reference>
<evidence type="ECO:0000313" key="5">
    <source>
        <dbReference type="Proteomes" id="UP000248614"/>
    </source>
</evidence>